<dbReference type="Pfam" id="PF14240">
    <property type="entry name" value="YHYH"/>
    <property type="match status" value="1"/>
</dbReference>
<accession>K7ACJ4</accession>
<dbReference type="AlphaFoldDB" id="K7ACJ4"/>
<reference evidence="3" key="1">
    <citation type="journal article" date="2014" name="Environ. Microbiol.">
        <title>Comparative genomics of the marine bacterial genus Glaciecola reveals the high degree of genomic diversity and genomic characteristic for cold adaptation.</title>
        <authorList>
            <person name="Qin Q.L."/>
            <person name="Xie B.B."/>
            <person name="Yu Y."/>
            <person name="Shu Y.L."/>
            <person name="Rong J.C."/>
            <person name="Zhang Y.J."/>
            <person name="Zhao D.L."/>
            <person name="Chen X.L."/>
            <person name="Zhang X.Y."/>
            <person name="Chen B."/>
            <person name="Zhou B.C."/>
            <person name="Zhang Y.Z."/>
        </authorList>
    </citation>
    <scope>NUCLEOTIDE SEQUENCE [LARGE SCALE GENOMIC DNA]</scope>
    <source>
        <strain evidence="3">LMG 21857</strain>
    </source>
</reference>
<dbReference type="InterPro" id="IPR025924">
    <property type="entry name" value="YHYH_dom"/>
</dbReference>
<evidence type="ECO:0000259" key="1">
    <source>
        <dbReference type="Pfam" id="PF14240"/>
    </source>
</evidence>
<protein>
    <recommendedName>
        <fullName evidence="1">YHYH domain-containing protein</fullName>
    </recommendedName>
</protein>
<keyword evidence="3" id="KW-1185">Reference proteome</keyword>
<dbReference type="STRING" id="1129793.GPLA_2175"/>
<name>K7ACJ4_9ALTE</name>
<proteinExistence type="predicted"/>
<dbReference type="Proteomes" id="UP000006322">
    <property type="component" value="Unassembled WGS sequence"/>
</dbReference>
<dbReference type="RefSeq" id="WP_007104863.1">
    <property type="nucleotide sequence ID" value="NZ_BAER01000047.1"/>
</dbReference>
<dbReference type="EMBL" id="BAER01000047">
    <property type="protein sequence ID" value="GAC33080.1"/>
    <property type="molecule type" value="Genomic_DNA"/>
</dbReference>
<organism evidence="2 3">
    <name type="scientific">Paraglaciecola polaris LMG 21857</name>
    <dbReference type="NCBI Taxonomy" id="1129793"/>
    <lineage>
        <taxon>Bacteria</taxon>
        <taxon>Pseudomonadati</taxon>
        <taxon>Pseudomonadota</taxon>
        <taxon>Gammaproteobacteria</taxon>
        <taxon>Alteromonadales</taxon>
        <taxon>Alteromonadaceae</taxon>
        <taxon>Paraglaciecola</taxon>
    </lineage>
</organism>
<feature type="domain" description="YHYH" evidence="1">
    <location>
        <begin position="206"/>
        <end position="302"/>
    </location>
</feature>
<evidence type="ECO:0000313" key="2">
    <source>
        <dbReference type="EMBL" id="GAC33080.1"/>
    </source>
</evidence>
<sequence>MLISCRRQSQNSNIFVHGKSILIGKILGLTFASLLLTACNEPAKNQVVAHLNDKHADELHLDEKVLLAKSLYKTQGLTVADKLVPCTLSGGAESMCISIKVNAEHDVVHKMGPWCPRNVADSADLAGIWLDNDVVYDADGMFVKDLATFYLDDDWQLYDPKTGDIKVTDSKEACMAAARPDVDPKYQNYCVECLPSYVDKTLETTYLIPAQPIVTKHASRLNPHSGVGLAFNGVRLDAPAPVEAILGAHTLAVFDDCGGHVNLHAGYHYHAVTECSAKIAVATDHAAMLGFAMDGYMLFSHFNNDGSLSPDLDTCGGHDLADLGYHYHVNQPGKNQILSCFTAQQGCTVDDDRARCDAKGMGPPPPRAG</sequence>
<evidence type="ECO:0000313" key="3">
    <source>
        <dbReference type="Proteomes" id="UP000006322"/>
    </source>
</evidence>
<comment type="caution">
    <text evidence="2">The sequence shown here is derived from an EMBL/GenBank/DDBJ whole genome shotgun (WGS) entry which is preliminary data.</text>
</comment>
<gene>
    <name evidence="2" type="ORF">GPLA_2175</name>
</gene>
<dbReference type="OrthoDB" id="9796530at2"/>